<dbReference type="PANTHER" id="PTHR12154">
    <property type="entry name" value="GLYCOSYL TRANSFERASE-RELATED"/>
    <property type="match status" value="1"/>
</dbReference>
<keyword evidence="4 8" id="KW-0812">Transmembrane</keyword>
<evidence type="ECO:0000256" key="6">
    <source>
        <dbReference type="ARBA" id="ARBA00022989"/>
    </source>
</evidence>
<evidence type="ECO:0000256" key="4">
    <source>
        <dbReference type="ARBA" id="ARBA00022692"/>
    </source>
</evidence>
<evidence type="ECO:0000313" key="13">
    <source>
        <dbReference type="EMBL" id="KAA0165447.1"/>
    </source>
</evidence>
<evidence type="ECO:0000313" key="14">
    <source>
        <dbReference type="Proteomes" id="UP000322899"/>
    </source>
</evidence>
<evidence type="ECO:0000313" key="11">
    <source>
        <dbReference type="EMBL" id="KAA0159993.1"/>
    </source>
</evidence>
<comment type="caution">
    <text evidence="12">The sequence shown here is derived from an EMBL/GenBank/DDBJ whole genome shotgun (WGS) entry which is preliminary data.</text>
</comment>
<dbReference type="Pfam" id="PF08660">
    <property type="entry name" value="Alg14"/>
    <property type="match status" value="1"/>
</dbReference>
<evidence type="ECO:0000313" key="16">
    <source>
        <dbReference type="Proteomes" id="UP000324907"/>
    </source>
</evidence>
<dbReference type="GO" id="GO:0006488">
    <property type="term" value="P:dolichol-linked oligosaccharide biosynthetic process"/>
    <property type="evidence" value="ECO:0007669"/>
    <property type="project" value="InterPro"/>
</dbReference>
<evidence type="ECO:0000313" key="9">
    <source>
        <dbReference type="EMBL" id="KAA0146055.1"/>
    </source>
</evidence>
<keyword evidence="7 8" id="KW-0472">Membrane</keyword>
<evidence type="ECO:0000256" key="5">
    <source>
        <dbReference type="ARBA" id="ARBA00022824"/>
    </source>
</evidence>
<comment type="similarity">
    <text evidence="2">Belongs to the ALG14 family.</text>
</comment>
<evidence type="ECO:0000256" key="3">
    <source>
        <dbReference type="ARBA" id="ARBA00017467"/>
    </source>
</evidence>
<evidence type="ECO:0000256" key="7">
    <source>
        <dbReference type="ARBA" id="ARBA00023136"/>
    </source>
</evidence>
<keyword evidence="15" id="KW-1185">Reference proteome</keyword>
<organism evidence="12 16">
    <name type="scientific">Cafeteria roenbergensis</name>
    <name type="common">Marine flagellate</name>
    <dbReference type="NCBI Taxonomy" id="33653"/>
    <lineage>
        <taxon>Eukaryota</taxon>
        <taxon>Sar</taxon>
        <taxon>Stramenopiles</taxon>
        <taxon>Bigyra</taxon>
        <taxon>Opalozoa</taxon>
        <taxon>Bicosoecida</taxon>
        <taxon>Cafeteriaceae</taxon>
        <taxon>Cafeteria</taxon>
    </lineage>
</organism>
<dbReference type="OrthoDB" id="17098at2759"/>
<gene>
    <name evidence="13" type="ORF">FNF27_07650</name>
    <name evidence="12" type="ORF">FNF28_04633</name>
    <name evidence="10" type="ORF">FNF29_02943</name>
    <name evidence="11" type="ORF">FNF31_04638</name>
    <name evidence="9" type="ORF">FNF31_07872</name>
</gene>
<accession>A0A5A8DC88</accession>
<dbReference type="Proteomes" id="UP000324907">
    <property type="component" value="Unassembled WGS sequence"/>
</dbReference>
<evidence type="ECO:0000313" key="15">
    <source>
        <dbReference type="Proteomes" id="UP000323011"/>
    </source>
</evidence>
<comment type="subcellular location">
    <subcellularLocation>
        <location evidence="1">Endoplasmic reticulum membrane</location>
        <topology evidence="1">Single-pass membrane protein</topology>
    </subcellularLocation>
</comment>
<dbReference type="PANTHER" id="PTHR12154:SF4">
    <property type="entry name" value="UDP-N-ACETYLGLUCOSAMINE TRANSFERASE SUBUNIT ALG14 HOMOLOG"/>
    <property type="match status" value="1"/>
</dbReference>
<dbReference type="EMBL" id="VLTO01000094">
    <property type="protein sequence ID" value="KAA0165447.1"/>
    <property type="molecule type" value="Genomic_DNA"/>
</dbReference>
<name>A0A5A8DC88_CAFRO</name>
<keyword evidence="5" id="KW-0256">Endoplasmic reticulum</keyword>
<evidence type="ECO:0000313" key="17">
    <source>
        <dbReference type="Proteomes" id="UP000325113"/>
    </source>
</evidence>
<dbReference type="GO" id="GO:0043541">
    <property type="term" value="C:UDP-N-acetylglucosamine transferase complex"/>
    <property type="evidence" value="ECO:0007669"/>
    <property type="project" value="TreeGrafter"/>
</dbReference>
<dbReference type="AlphaFoldDB" id="A0A5A8DC88"/>
<dbReference type="InterPro" id="IPR013969">
    <property type="entry name" value="Oligosacch_biosynth_Alg14"/>
</dbReference>
<protein>
    <recommendedName>
        <fullName evidence="3">UDP-N-acetylglucosamine transferase subunit ALG14</fullName>
    </recommendedName>
</protein>
<dbReference type="Proteomes" id="UP000322899">
    <property type="component" value="Unassembled WGS sequence"/>
</dbReference>
<dbReference type="EMBL" id="VLTM01000049">
    <property type="protein sequence ID" value="KAA0159993.1"/>
    <property type="molecule type" value="Genomic_DNA"/>
</dbReference>
<dbReference type="EMBL" id="VLTL01000079">
    <property type="protein sequence ID" value="KAA0162539.1"/>
    <property type="molecule type" value="Genomic_DNA"/>
</dbReference>
<dbReference type="GO" id="GO:0004577">
    <property type="term" value="F:N-acetylglucosaminyldiphosphodolichol N-acetylglucosaminyltransferase activity"/>
    <property type="evidence" value="ECO:0007669"/>
    <property type="project" value="TreeGrafter"/>
</dbReference>
<reference evidence="14 15" key="1">
    <citation type="submission" date="2019-07" db="EMBL/GenBank/DDBJ databases">
        <title>Genomes of Cafeteria roenbergensis.</title>
        <authorList>
            <person name="Fischer M.G."/>
            <person name="Hackl T."/>
            <person name="Roman M."/>
        </authorList>
    </citation>
    <scope>NUCLEOTIDE SEQUENCE [LARGE SCALE GENOMIC DNA]</scope>
    <source>
        <strain evidence="10 15">BVI</strain>
        <strain evidence="9 17">Cflag</strain>
        <strain evidence="13 14">E4-10P</strain>
        <strain evidence="12 16">RCC970-E3</strain>
    </source>
</reference>
<keyword evidence="6 8" id="KW-1133">Transmembrane helix</keyword>
<proteinExistence type="inferred from homology"/>
<feature type="transmembrane region" description="Helical" evidence="8">
    <location>
        <begin position="12"/>
        <end position="31"/>
    </location>
</feature>
<evidence type="ECO:0000256" key="1">
    <source>
        <dbReference type="ARBA" id="ARBA00004389"/>
    </source>
</evidence>
<dbReference type="Proteomes" id="UP000325113">
    <property type="component" value="Unassembled WGS sequence"/>
</dbReference>
<evidence type="ECO:0000313" key="12">
    <source>
        <dbReference type="EMBL" id="KAA0162539.1"/>
    </source>
</evidence>
<evidence type="ECO:0000256" key="2">
    <source>
        <dbReference type="ARBA" id="ARBA00009731"/>
    </source>
</evidence>
<dbReference type="Gene3D" id="3.40.50.2000">
    <property type="entry name" value="Glycogen Phosphorylase B"/>
    <property type="match status" value="1"/>
</dbReference>
<sequence>MLADGWPDATSAWALVLAGLGLLLFRLAHVVPARLPIALPKWLRQRPASEGCIMAVLGSGGHTAEMLPLIDTLAKRPDLAGARREFVVAATDHTSVPRAEAAGTLSLPRDRLHVIPRSREVGQSWASTVPATLRALTASVWPVLASRPRLLVVNGPGTCVPVAAAALLGRFLGVCATRIVFVESVCRVESLSLTGRIMLAGLADRVLVQWPQLAARHRGCEYIGITM</sequence>
<dbReference type="OMA" id="CRIVFIE"/>
<dbReference type="Proteomes" id="UP000323011">
    <property type="component" value="Unassembled WGS sequence"/>
</dbReference>
<evidence type="ECO:0000256" key="8">
    <source>
        <dbReference type="SAM" id="Phobius"/>
    </source>
</evidence>
<dbReference type="EMBL" id="VLTN01000015">
    <property type="protein sequence ID" value="KAA0153554.1"/>
    <property type="molecule type" value="Genomic_DNA"/>
</dbReference>
<dbReference type="EMBL" id="VLTM01000204">
    <property type="protein sequence ID" value="KAA0146055.1"/>
    <property type="molecule type" value="Genomic_DNA"/>
</dbReference>
<evidence type="ECO:0000313" key="10">
    <source>
        <dbReference type="EMBL" id="KAA0153554.1"/>
    </source>
</evidence>